<evidence type="ECO:0000259" key="11">
    <source>
        <dbReference type="SMART" id="SM00642"/>
    </source>
</evidence>
<dbReference type="EMBL" id="JAEQNA010000003">
    <property type="protein sequence ID" value="MBL0420992.1"/>
    <property type="molecule type" value="Genomic_DNA"/>
</dbReference>
<dbReference type="NCBIfam" id="TIGR02401">
    <property type="entry name" value="trehalose_TreY"/>
    <property type="match status" value="1"/>
</dbReference>
<evidence type="ECO:0000256" key="2">
    <source>
        <dbReference type="ARBA" id="ARBA00005684"/>
    </source>
</evidence>
<comment type="catalytic activity">
    <reaction evidence="1 10">
        <text>Transfers a segment of a (1-&gt;4)-alpha-D-glucan to a new position in an acceptor, which may be glucose or a (1-&gt;4)-alpha-D-glucan.</text>
        <dbReference type="EC" id="2.4.1.25"/>
    </reaction>
</comment>
<dbReference type="CDD" id="cd11336">
    <property type="entry name" value="AmyAc_MTSase"/>
    <property type="match status" value="1"/>
</dbReference>
<keyword evidence="5 10" id="KW-0328">Glycosyltransferase</keyword>
<evidence type="ECO:0000313" key="13">
    <source>
        <dbReference type="Proteomes" id="UP000613011"/>
    </source>
</evidence>
<evidence type="ECO:0000313" key="12">
    <source>
        <dbReference type="EMBL" id="MBL0420992.1"/>
    </source>
</evidence>
<dbReference type="GO" id="GO:0004134">
    <property type="term" value="F:4-alpha-glucanotransferase activity"/>
    <property type="evidence" value="ECO:0007669"/>
    <property type="project" value="UniProtKB-EC"/>
</dbReference>
<dbReference type="Gene3D" id="3.20.20.80">
    <property type="entry name" value="Glycosidases"/>
    <property type="match status" value="3"/>
</dbReference>
<dbReference type="InterPro" id="IPR048458">
    <property type="entry name" value="MalQ_N"/>
</dbReference>
<evidence type="ECO:0000256" key="9">
    <source>
        <dbReference type="ARBA" id="ARBA00031501"/>
    </source>
</evidence>
<dbReference type="InterPro" id="IPR017853">
    <property type="entry name" value="GH"/>
</dbReference>
<dbReference type="PANTHER" id="PTHR32438">
    <property type="entry name" value="4-ALPHA-GLUCANOTRANSFERASE DPE1, CHLOROPLASTIC/AMYLOPLASTIC"/>
    <property type="match status" value="1"/>
</dbReference>
<dbReference type="SUPFAM" id="SSF51445">
    <property type="entry name" value="(Trans)glycosidases"/>
    <property type="match status" value="2"/>
</dbReference>
<dbReference type="Pfam" id="PF00128">
    <property type="entry name" value="Alpha-amylase"/>
    <property type="match status" value="1"/>
</dbReference>
<dbReference type="InterPro" id="IPR012767">
    <property type="entry name" value="Trehalose_TreY"/>
</dbReference>
<keyword evidence="12" id="KW-0413">Isomerase</keyword>
<dbReference type="PANTHER" id="PTHR32438:SF5">
    <property type="entry name" value="4-ALPHA-GLUCANOTRANSFERASE DPE1, CHLOROPLASTIC_AMYLOPLASTIC"/>
    <property type="match status" value="1"/>
</dbReference>
<dbReference type="NCBIfam" id="TIGR00217">
    <property type="entry name" value="malQ"/>
    <property type="match status" value="1"/>
</dbReference>
<evidence type="ECO:0000256" key="6">
    <source>
        <dbReference type="ARBA" id="ARBA00022679"/>
    </source>
</evidence>
<reference evidence="12" key="1">
    <citation type="submission" date="2021-01" db="EMBL/GenBank/DDBJ databases">
        <title>Ramlibacter sp. strain AW1 16S ribosomal RNA gene Genome sequencing and assembly.</title>
        <authorList>
            <person name="Kang M."/>
        </authorList>
    </citation>
    <scope>NUCLEOTIDE SEQUENCE</scope>
    <source>
        <strain evidence="12">AW1</strain>
    </source>
</reference>
<sequence length="1698" mass="187444">MGEQEIDRAGLERLCAHFGIGTDFHDIWGHRHPVAPHNLVALLEALGVSTAEGRELASALADAQRRAWAEVLPPAVAIEAGYGHWSVPLRLPPTWERARWRIVEEGGAIHEGEALLRELPQTGQGDAPDGPRVERRLQIAPGLPAGYHRLSVDGLDAQAVVIAAPARCWRPPALEGEGKVWGPAVQLYALRSRRNWGMGDFSDLAALVTRAAESGAGIVGLNPLHALFPHNPAHLSPYSPSSRRFLNVLYIDVESAVGYDSCDAARQRVQSAAFQARLAGLREAPLVDYPGVAAAKLEVLQLLWAHFREHSLGEGGQAARDGAGAEFLAFVQAGGEALRLHALFEALQARFHADDASVWGWPAWPEAYQRPDSPEVRDFAEREADLVRWFQFLQWQARVQLERAGRQALSRGMGVGLYLDLAVSVDRGGSDTWGASDCFALDAGVGAPPDEFNAQGQSWGLPPLRPDRLRARGYDLFIQALRANMHGVGALRIDHVMALMRLFCIPPGHSPRDGAYVHYRLDELLAIVTLESQRQRCLVIGEDLGTVAEEVRTGLARAGVLSYRLLYFERGEDGDFKAPAQYPLHALVAVSTHDLPTLAGWWSGHDLRLRQELQLFPAPELLQRQLLERAQDRVRLLLAVQREGLLTPSQVAAAAGAATPDAAVVQAVHAWLAGAPSAVMMVQLEDVLGMADQANLPGTVDQHPNWRRKLETGLEDLGQDARWQGLAARLAQVRPRRRPADAARACQARIPRATYRLQLHKDFGFDEAVRILPYLDRLGVSHLYCSPVQRARPGSTHGYDVVAHDEISPELGGEAGFQRLLAALRERGMGLLLDLVPNHMGVWGGDNAWWIDVLENGPASLYAQHFDIDWNPLNAELAGKLLVPLLGDHYGDVLERGDLALQLDAARGALSVHYFEHRLPLAPETYPLVLLPASRRLEDPDLAARLASIADAFGHLPGREADSDAARIERARDKELLKARLSRLLSREPAVAQALAQGVAGFNAPDARDQLHQLVEAQAWRLAYWRVASDEINYRRFFDVGELAALRMERGEVFEATQDMALRLAAEGAVDGLRIDHPDGLYDPARYFRMLQEGYASRAGLALTEEDEAGRPCRPLYVVAEKIAAGHEDVPESWHVHGTTGYRFANVVNGVMVDTTAQARFIQIWQRFTGERDSFDEVARVAKIDIMRTSLASELTTLSTELLRIARGHRRTRDYTLNALRRALADVVACLPVYRTYLVDGPSLQDRRFVDWAVEAAMGHSEDADLSVFEFIRRTLLAQTLPDASPELAERVRRFARRMQQFSSPVAAKGVEDTAFYRWFPLSSLNEVGGEPAQFGMTVAQFHEASSDRCRRWPHTMLATATHDHKRSEDVRNRIDVLSEMPPVWRLALRRWRAMNRPVRERLMAAGAPDDAPSAPDEYLLYQTLLGTLPLEGVDEGYVERILGYMRKALREAKRRTRWTQPNEAYESAVTGFVQAILAPGADNAFLPDLQALARQVAWFGALNSLSTTLVKYTSPGVPDTYQGHETLNLTLVDPDNRRPVDYEGLARVLDAFEATGEAGAQALGESPLDGRAKLWITWRLLGLRRDKPELFRLGDYQPLATGGAHGEHVLGFSRGHGAVRLFTLAGRLWSRLPADAGSAPLGEATWGDTWAACELPDGTRLRSLLDGREVVVRQGRIALAEAFAVLPAAVLLAQGDG</sequence>
<gene>
    <name evidence="12" type="ORF">JI739_11600</name>
</gene>
<dbReference type="InterPro" id="IPR013797">
    <property type="entry name" value="Maltooligo_trehalose_synth_4"/>
</dbReference>
<dbReference type="RefSeq" id="WP_201684053.1">
    <property type="nucleotide sequence ID" value="NZ_JAEQNA010000003.1"/>
</dbReference>
<proteinExistence type="inferred from homology"/>
<dbReference type="GO" id="GO:0005975">
    <property type="term" value="P:carbohydrate metabolic process"/>
    <property type="evidence" value="ECO:0007669"/>
    <property type="project" value="InterPro"/>
</dbReference>
<dbReference type="EC" id="2.4.1.25" evidence="3 10"/>
<comment type="caution">
    <text evidence="12">The sequence shown here is derived from an EMBL/GenBank/DDBJ whole genome shotgun (WGS) entry which is preliminary data.</text>
</comment>
<evidence type="ECO:0000256" key="4">
    <source>
        <dbReference type="ARBA" id="ARBA00020295"/>
    </source>
</evidence>
<accession>A0A936ZJI9</accession>
<dbReference type="Pfam" id="PF21226">
    <property type="entry name" value="MalQ_N"/>
    <property type="match status" value="1"/>
</dbReference>
<keyword evidence="7 10" id="KW-0119">Carbohydrate metabolism</keyword>
<protein>
    <recommendedName>
        <fullName evidence="4 10">4-alpha-glucanotransferase</fullName>
        <ecNumber evidence="3 10">2.4.1.25</ecNumber>
    </recommendedName>
    <alternativeName>
        <fullName evidence="8 10">Amylomaltase</fullName>
    </alternativeName>
    <alternativeName>
        <fullName evidence="9 10">Disproportionating enzyme</fullName>
    </alternativeName>
</protein>
<dbReference type="InterPro" id="IPR006047">
    <property type="entry name" value="GH13_cat_dom"/>
</dbReference>
<dbReference type="Pfam" id="PF02446">
    <property type="entry name" value="Glyco_hydro_77"/>
    <property type="match status" value="1"/>
</dbReference>
<evidence type="ECO:0000256" key="8">
    <source>
        <dbReference type="ARBA" id="ARBA00031423"/>
    </source>
</evidence>
<name>A0A936ZJI9_9BURK</name>
<keyword evidence="6 10" id="KW-0808">Transferase</keyword>
<evidence type="ECO:0000256" key="7">
    <source>
        <dbReference type="ARBA" id="ARBA00023277"/>
    </source>
</evidence>
<dbReference type="GO" id="GO:0016853">
    <property type="term" value="F:isomerase activity"/>
    <property type="evidence" value="ECO:0007669"/>
    <property type="project" value="UniProtKB-KW"/>
</dbReference>
<evidence type="ECO:0000256" key="5">
    <source>
        <dbReference type="ARBA" id="ARBA00022676"/>
    </source>
</evidence>
<evidence type="ECO:0000256" key="10">
    <source>
        <dbReference type="RuleBase" id="RU361207"/>
    </source>
</evidence>
<evidence type="ECO:0000256" key="3">
    <source>
        <dbReference type="ARBA" id="ARBA00012560"/>
    </source>
</evidence>
<dbReference type="NCBIfam" id="NF011077">
    <property type="entry name" value="PRK14507.1"/>
    <property type="match status" value="1"/>
</dbReference>
<organism evidence="12 13">
    <name type="scientific">Ramlibacter aurantiacus</name>
    <dbReference type="NCBI Taxonomy" id="2801330"/>
    <lineage>
        <taxon>Bacteria</taxon>
        <taxon>Pseudomonadati</taxon>
        <taxon>Pseudomonadota</taxon>
        <taxon>Betaproteobacteria</taxon>
        <taxon>Burkholderiales</taxon>
        <taxon>Comamonadaceae</taxon>
        <taxon>Ramlibacter</taxon>
    </lineage>
</organism>
<keyword evidence="13" id="KW-1185">Reference proteome</keyword>
<dbReference type="SMART" id="SM00642">
    <property type="entry name" value="Aamy"/>
    <property type="match status" value="1"/>
</dbReference>
<dbReference type="Gene3D" id="1.10.10.470">
    <property type="entry name" value="Maltooligosyl trehalose synthase, domain 4"/>
    <property type="match status" value="1"/>
</dbReference>
<comment type="similarity">
    <text evidence="2 10">Belongs to the disproportionating enzyme family.</text>
</comment>
<dbReference type="Proteomes" id="UP000613011">
    <property type="component" value="Unassembled WGS sequence"/>
</dbReference>
<evidence type="ECO:0000256" key="1">
    <source>
        <dbReference type="ARBA" id="ARBA00000439"/>
    </source>
</evidence>
<dbReference type="Gene3D" id="3.30.1590.10">
    <property type="entry name" value="Maltooligosyl trehalose synthase, domain 2"/>
    <property type="match status" value="1"/>
</dbReference>
<feature type="domain" description="Glycosyl hydrolase family 13 catalytic" evidence="11">
    <location>
        <begin position="764"/>
        <end position="1278"/>
    </location>
</feature>
<dbReference type="InterPro" id="IPR003385">
    <property type="entry name" value="Glyco_hydro_77"/>
</dbReference>